<organism evidence="2 3">
    <name type="scientific">Tubulinosema ratisbonensis</name>
    <dbReference type="NCBI Taxonomy" id="291195"/>
    <lineage>
        <taxon>Eukaryota</taxon>
        <taxon>Fungi</taxon>
        <taxon>Fungi incertae sedis</taxon>
        <taxon>Microsporidia</taxon>
        <taxon>Tubulinosematoidea</taxon>
        <taxon>Tubulinosematidae</taxon>
        <taxon>Tubulinosema</taxon>
    </lineage>
</organism>
<evidence type="ECO:0000313" key="3">
    <source>
        <dbReference type="Proteomes" id="UP000282876"/>
    </source>
</evidence>
<name>A0A437AMV0_9MICR</name>
<keyword evidence="1" id="KW-1133">Transmembrane helix</keyword>
<gene>
    <name evidence="2" type="ORF">TUBRATIS_11120</name>
</gene>
<sequence length="266" mass="31627">MTKKNNTTNPFSEDKKIDFKKALSHIFSIYFIIDVNLIFIILVYMFSKLTYFVSFNYSLLFFLIILLIFTYKNFDSNKKICDIPRIFLSVFSITTNLLTKFILTIFFLLGLYNCINSLTCILIENNNPLLLIQATASFLTFTFLLFYCLCQLGNLSNFFNSLSYRKMVNTMNIVFSMNILMFCNFYVYKSGNLSYLIYFIIVDIFIPIIVLNLLLKSEEWRKSFYTFFLDKILLCIVIFNQMHLEWVMKKSLYGDYFGIFLFKNEF</sequence>
<protein>
    <submittedName>
        <fullName evidence="2">Uncharacterized protein</fullName>
    </submittedName>
</protein>
<keyword evidence="3" id="KW-1185">Reference proteome</keyword>
<dbReference type="VEuPathDB" id="MicrosporidiaDB:TUBRATIS_11120"/>
<evidence type="ECO:0000256" key="1">
    <source>
        <dbReference type="SAM" id="Phobius"/>
    </source>
</evidence>
<accession>A0A437AMV0</accession>
<feature type="transmembrane region" description="Helical" evidence="1">
    <location>
        <begin position="171"/>
        <end position="189"/>
    </location>
</feature>
<evidence type="ECO:0000313" key="2">
    <source>
        <dbReference type="EMBL" id="RVD92388.1"/>
    </source>
</evidence>
<keyword evidence="1" id="KW-0812">Transmembrane</keyword>
<comment type="caution">
    <text evidence="2">The sequence shown here is derived from an EMBL/GenBank/DDBJ whole genome shotgun (WGS) entry which is preliminary data.</text>
</comment>
<feature type="transmembrane region" description="Helical" evidence="1">
    <location>
        <begin position="52"/>
        <end position="74"/>
    </location>
</feature>
<proteinExistence type="predicted"/>
<dbReference type="EMBL" id="RCSS01000234">
    <property type="protein sequence ID" value="RVD92388.1"/>
    <property type="molecule type" value="Genomic_DNA"/>
</dbReference>
<feature type="transmembrane region" description="Helical" evidence="1">
    <location>
        <begin position="195"/>
        <end position="215"/>
    </location>
</feature>
<dbReference type="Proteomes" id="UP000282876">
    <property type="component" value="Unassembled WGS sequence"/>
</dbReference>
<feature type="transmembrane region" description="Helical" evidence="1">
    <location>
        <begin position="129"/>
        <end position="150"/>
    </location>
</feature>
<keyword evidence="1" id="KW-0472">Membrane</keyword>
<reference evidence="2 3" key="1">
    <citation type="submission" date="2018-10" db="EMBL/GenBank/DDBJ databases">
        <title>Draft genome sequence of the microsporidian Tubulinosema ratisbonensis.</title>
        <authorList>
            <person name="Polonais V."/>
            <person name="Peyretaillade E."/>
            <person name="Niehus S."/>
            <person name="Wawrzyniak I."/>
            <person name="Franchet A."/>
            <person name="Gaspin C."/>
            <person name="Reichstadt M."/>
            <person name="Belser C."/>
            <person name="Labadie K."/>
            <person name="Delbac F."/>
            <person name="Ferrandon D."/>
        </authorList>
    </citation>
    <scope>NUCLEOTIDE SEQUENCE [LARGE SCALE GENOMIC DNA]</scope>
    <source>
        <strain evidence="2 3">Franzen</strain>
    </source>
</reference>
<dbReference type="AlphaFoldDB" id="A0A437AMV0"/>
<feature type="transmembrane region" description="Helical" evidence="1">
    <location>
        <begin position="22"/>
        <end position="46"/>
    </location>
</feature>